<dbReference type="Pfam" id="PF02410">
    <property type="entry name" value="RsfS"/>
    <property type="match status" value="1"/>
</dbReference>
<dbReference type="GO" id="GO:0017148">
    <property type="term" value="P:negative regulation of translation"/>
    <property type="evidence" value="ECO:0007669"/>
    <property type="project" value="TreeGrafter"/>
</dbReference>
<dbReference type="InterPro" id="IPR043519">
    <property type="entry name" value="NT_sf"/>
</dbReference>
<dbReference type="Proteomes" id="UP000253891">
    <property type="component" value="Unassembled WGS sequence"/>
</dbReference>
<accession>A0A0K8MH04</accession>
<dbReference type="SUPFAM" id="SSF81301">
    <property type="entry name" value="Nucleotidyltransferase"/>
    <property type="match status" value="1"/>
</dbReference>
<evidence type="ECO:0000313" key="3">
    <source>
        <dbReference type="Proteomes" id="UP000253891"/>
    </source>
</evidence>
<gene>
    <name evidence="2" type="ORF">FFIC_240250</name>
</gene>
<reference evidence="2 3" key="1">
    <citation type="journal article" date="2015" name="BMC Genomics">
        <title>Comparative genomics of Fructobacillus spp. and Leuconostoc spp. reveals niche-specific evolution of Fructobacillus spp.</title>
        <authorList>
            <person name="Endo A."/>
            <person name="Tanizawa Y."/>
            <person name="Tanaka N."/>
            <person name="Maeno S."/>
            <person name="Kumar H."/>
            <person name="Shiwa Y."/>
            <person name="Okada S."/>
            <person name="Yoshikawa H."/>
            <person name="Dicks L."/>
            <person name="Nakagawa J."/>
            <person name="Arita M."/>
        </authorList>
    </citation>
    <scope>NUCLEOTIDE SEQUENCE [LARGE SCALE GENOMIC DNA]</scope>
    <source>
        <strain evidence="2 3">JCM 12225</strain>
    </source>
</reference>
<evidence type="ECO:0000313" key="2">
    <source>
        <dbReference type="EMBL" id="GAO99752.1"/>
    </source>
</evidence>
<keyword evidence="3" id="KW-1185">Reference proteome</keyword>
<dbReference type="Gene3D" id="3.30.460.10">
    <property type="entry name" value="Beta Polymerase, domain 2"/>
    <property type="match status" value="1"/>
</dbReference>
<dbReference type="AlphaFoldDB" id="A0A0K8MH04"/>
<dbReference type="GO" id="GO:0043023">
    <property type="term" value="F:ribosomal large subunit binding"/>
    <property type="evidence" value="ECO:0007669"/>
    <property type="project" value="TreeGrafter"/>
</dbReference>
<protein>
    <submittedName>
        <fullName evidence="2">Ribosomal silencing factor RsfS</fullName>
    </submittedName>
</protein>
<dbReference type="EMBL" id="DF968001">
    <property type="protein sequence ID" value="GAO99752.1"/>
    <property type="molecule type" value="Genomic_DNA"/>
</dbReference>
<dbReference type="PANTHER" id="PTHR21043">
    <property type="entry name" value="IOJAP SUPERFAMILY ORTHOLOG"/>
    <property type="match status" value="1"/>
</dbReference>
<sequence>MEGYDRSEWISLDLGDVIVHIFDQESRDFYQLDRLWFDADKVNITEYLEEA</sequence>
<dbReference type="InterPro" id="IPR004394">
    <property type="entry name" value="Iojap/RsfS/C7orf30"/>
</dbReference>
<dbReference type="PANTHER" id="PTHR21043:SF0">
    <property type="entry name" value="MITOCHONDRIAL ASSEMBLY OF RIBOSOMAL LARGE SUBUNIT PROTEIN 1"/>
    <property type="match status" value="1"/>
</dbReference>
<organism evidence="2 3">
    <name type="scientific">Fructobacillus ficulneus</name>
    <dbReference type="NCBI Taxonomy" id="157463"/>
    <lineage>
        <taxon>Bacteria</taxon>
        <taxon>Bacillati</taxon>
        <taxon>Bacillota</taxon>
        <taxon>Bacilli</taxon>
        <taxon>Lactobacillales</taxon>
        <taxon>Lactobacillaceae</taxon>
        <taxon>Fructobacillus</taxon>
    </lineage>
</organism>
<name>A0A0K8MH04_9LACO</name>
<proteinExistence type="inferred from homology"/>
<evidence type="ECO:0000256" key="1">
    <source>
        <dbReference type="ARBA" id="ARBA00010574"/>
    </source>
</evidence>
<dbReference type="GO" id="GO:0090071">
    <property type="term" value="P:negative regulation of ribosome biogenesis"/>
    <property type="evidence" value="ECO:0007669"/>
    <property type="project" value="TreeGrafter"/>
</dbReference>
<dbReference type="STRING" id="157463.GCA_001047075_00669"/>
<comment type="similarity">
    <text evidence="1">Belongs to the Iojap/RsfS family.</text>
</comment>